<name>A0A4R1BDK6_9ACTN</name>
<reference evidence="4 5" key="1">
    <citation type="submission" date="2019-03" db="EMBL/GenBank/DDBJ databases">
        <title>Whole genome sequence of a novel Rubrobacter taiwanensis strain, isolated from Yellowstone National Park.</title>
        <authorList>
            <person name="Freed S."/>
            <person name="Ramaley R.F."/>
            <person name="Kyndt J.A."/>
        </authorList>
    </citation>
    <scope>NUCLEOTIDE SEQUENCE [LARGE SCALE GENOMIC DNA]</scope>
    <source>
        <strain evidence="4 5">Yellowstone</strain>
    </source>
</reference>
<dbReference type="RefSeq" id="WP_132692568.1">
    <property type="nucleotide sequence ID" value="NZ_SKBU01000028.1"/>
</dbReference>
<keyword evidence="1 4" id="KW-0808">Transferase</keyword>
<dbReference type="PANTHER" id="PTHR43877">
    <property type="entry name" value="AMINOALKYLPHOSPHONATE N-ACETYLTRANSFERASE-RELATED-RELATED"/>
    <property type="match status" value="1"/>
</dbReference>
<dbReference type="InterPro" id="IPR050832">
    <property type="entry name" value="Bact_Acetyltransf"/>
</dbReference>
<dbReference type="GO" id="GO:0016747">
    <property type="term" value="F:acyltransferase activity, transferring groups other than amino-acyl groups"/>
    <property type="evidence" value="ECO:0007669"/>
    <property type="project" value="InterPro"/>
</dbReference>
<dbReference type="InterPro" id="IPR016181">
    <property type="entry name" value="Acyl_CoA_acyltransferase"/>
</dbReference>
<feature type="domain" description="N-acetyltransferase" evidence="3">
    <location>
        <begin position="6"/>
        <end position="164"/>
    </location>
</feature>
<evidence type="ECO:0000256" key="1">
    <source>
        <dbReference type="ARBA" id="ARBA00022679"/>
    </source>
</evidence>
<evidence type="ECO:0000313" key="5">
    <source>
        <dbReference type="Proteomes" id="UP000295244"/>
    </source>
</evidence>
<keyword evidence="2" id="KW-0012">Acyltransferase</keyword>
<comment type="caution">
    <text evidence="4">The sequence shown here is derived from an EMBL/GenBank/DDBJ whole genome shotgun (WGS) entry which is preliminary data.</text>
</comment>
<dbReference type="AlphaFoldDB" id="A0A4R1BDK6"/>
<keyword evidence="5" id="KW-1185">Reference proteome</keyword>
<dbReference type="PROSITE" id="PS51186">
    <property type="entry name" value="GNAT"/>
    <property type="match status" value="1"/>
</dbReference>
<evidence type="ECO:0000256" key="2">
    <source>
        <dbReference type="ARBA" id="ARBA00023315"/>
    </source>
</evidence>
<dbReference type="CDD" id="cd04301">
    <property type="entry name" value="NAT_SF"/>
    <property type="match status" value="1"/>
</dbReference>
<dbReference type="Pfam" id="PF00583">
    <property type="entry name" value="Acetyltransf_1"/>
    <property type="match status" value="1"/>
</dbReference>
<dbReference type="EMBL" id="SKBU01000028">
    <property type="protein sequence ID" value="TCJ15124.1"/>
    <property type="molecule type" value="Genomic_DNA"/>
</dbReference>
<organism evidence="4 5">
    <name type="scientific">Rubrobacter taiwanensis</name>
    <dbReference type="NCBI Taxonomy" id="185139"/>
    <lineage>
        <taxon>Bacteria</taxon>
        <taxon>Bacillati</taxon>
        <taxon>Actinomycetota</taxon>
        <taxon>Rubrobacteria</taxon>
        <taxon>Rubrobacterales</taxon>
        <taxon>Rubrobacteraceae</taxon>
        <taxon>Rubrobacter</taxon>
    </lineage>
</organism>
<evidence type="ECO:0000313" key="4">
    <source>
        <dbReference type="EMBL" id="TCJ15124.1"/>
    </source>
</evidence>
<dbReference type="Proteomes" id="UP000295244">
    <property type="component" value="Unassembled WGS sequence"/>
</dbReference>
<proteinExistence type="predicted"/>
<dbReference type="OrthoDB" id="9799092at2"/>
<gene>
    <name evidence="4" type="ORF">E0L93_13285</name>
</gene>
<dbReference type="SUPFAM" id="SSF55729">
    <property type="entry name" value="Acyl-CoA N-acyltransferases (Nat)"/>
    <property type="match status" value="1"/>
</dbReference>
<sequence>MTTDEFQIRRGTREDADTVARLWMMNAREHATYDEIYTPTPNAEHMMRRFLRELASSRETCFFVATAGDKVIGFLTGELRGSTPAFVPRTWATVEDVFVHPDWRSRGVGRALVRRCFEWARSTGADGMALQVAAANKRARNFYARLGFREVSVYEALDLYPPRSSERDRTRTPPSGP</sequence>
<protein>
    <submittedName>
        <fullName evidence="4">GNAT family N-acetyltransferase</fullName>
    </submittedName>
</protein>
<dbReference type="Gene3D" id="3.40.630.30">
    <property type="match status" value="1"/>
</dbReference>
<accession>A0A4R1BDK6</accession>
<dbReference type="InterPro" id="IPR000182">
    <property type="entry name" value="GNAT_dom"/>
</dbReference>
<evidence type="ECO:0000259" key="3">
    <source>
        <dbReference type="PROSITE" id="PS51186"/>
    </source>
</evidence>